<comment type="similarity">
    <text evidence="1">Belongs to the universal ribosomal protein uS7 family.</text>
</comment>
<proteinExistence type="inferred from homology"/>
<evidence type="ECO:0000256" key="1">
    <source>
        <dbReference type="ARBA" id="ARBA00007151"/>
    </source>
</evidence>
<dbReference type="Gene3D" id="1.10.455.10">
    <property type="entry name" value="Ribosomal protein S7 domain"/>
    <property type="match status" value="1"/>
</dbReference>
<dbReference type="Pfam" id="PF00177">
    <property type="entry name" value="Ribosomal_S7"/>
    <property type="match status" value="1"/>
</dbReference>
<evidence type="ECO:0000313" key="5">
    <source>
        <dbReference type="EMBL" id="QEM01710.1"/>
    </source>
</evidence>
<accession>A0A5C1H7V1</accession>
<dbReference type="EMBL" id="MK573204">
    <property type="protein sequence ID" value="QEM01710.1"/>
    <property type="molecule type" value="Genomic_DNA"/>
</dbReference>
<protein>
    <submittedName>
        <fullName evidence="5">30S ribosomal protein S7</fullName>
    </submittedName>
</protein>
<sequence length="167" mass="19683">MGLKIEKQVDRNMVLKKKNRIPNRMTSKEIWHPLTGLFLRKLQKHGKKHWSFVLLYNIFELVLKLTNTNPNIILEQALFKLRIPIKIKRQKIGGAVYQIPFRINIIQAISLAVEILLQSNHKKKISFKAKTLTFELLDIWNNKGISINKRDHLIKQALSLRVFSNFY</sequence>
<reference evidence="5" key="1">
    <citation type="journal article" date="2019" name="Genome Biol. Evol.">
        <title>Nephromyces represents a diverse and novel lineage of the Apicomplexa that has retained apicoplasts.</title>
        <authorList>
            <person name="Munoz-Gomez S.A."/>
            <person name="Durnin K."/>
            <person name="Eme L."/>
            <person name="Paight C."/>
            <person name="Lane C.E."/>
            <person name="Saffo M.B."/>
            <person name="Slamovits C.H."/>
        </authorList>
    </citation>
    <scope>NUCLEOTIDE SEQUENCE</scope>
    <source>
        <strain evidence="5">638</strain>
    </source>
</reference>
<evidence type="ECO:0000256" key="3">
    <source>
        <dbReference type="ARBA" id="ARBA00023274"/>
    </source>
</evidence>
<feature type="domain" description="Small ribosomal subunit protein uS7" evidence="4">
    <location>
        <begin position="21"/>
        <end position="159"/>
    </location>
</feature>
<dbReference type="AlphaFoldDB" id="A0A5C1H7V1"/>
<dbReference type="GO" id="GO:1990904">
    <property type="term" value="C:ribonucleoprotein complex"/>
    <property type="evidence" value="ECO:0007669"/>
    <property type="project" value="UniProtKB-KW"/>
</dbReference>
<keyword evidence="2 5" id="KW-0689">Ribosomal protein</keyword>
<dbReference type="InterPro" id="IPR023798">
    <property type="entry name" value="Ribosomal_uS7_dom"/>
</dbReference>
<organism evidence="5">
    <name type="scientific">Nephromyces sp. ex Molgula occidentalis</name>
    <dbReference type="NCBI Taxonomy" id="2544991"/>
    <lineage>
        <taxon>Eukaryota</taxon>
        <taxon>Sar</taxon>
        <taxon>Alveolata</taxon>
        <taxon>Apicomplexa</taxon>
        <taxon>Aconoidasida</taxon>
        <taxon>Nephromycida</taxon>
        <taxon>Nephromyces</taxon>
    </lineage>
</organism>
<evidence type="ECO:0000259" key="4">
    <source>
        <dbReference type="Pfam" id="PF00177"/>
    </source>
</evidence>
<evidence type="ECO:0000256" key="2">
    <source>
        <dbReference type="ARBA" id="ARBA00022980"/>
    </source>
</evidence>
<gene>
    <name evidence="5" type="primary">rps7</name>
</gene>
<dbReference type="InterPro" id="IPR036823">
    <property type="entry name" value="Ribosomal_uS7_dom_sf"/>
</dbReference>
<dbReference type="GO" id="GO:0005840">
    <property type="term" value="C:ribosome"/>
    <property type="evidence" value="ECO:0007669"/>
    <property type="project" value="UniProtKB-KW"/>
</dbReference>
<dbReference type="SUPFAM" id="SSF47973">
    <property type="entry name" value="Ribosomal protein S7"/>
    <property type="match status" value="1"/>
</dbReference>
<name>A0A5C1H7V1_9APIC</name>
<keyword evidence="3" id="KW-0687">Ribonucleoprotein</keyword>